<dbReference type="Proteomes" id="UP000230405">
    <property type="component" value="Unassembled WGS sequence"/>
</dbReference>
<dbReference type="InterPro" id="IPR023296">
    <property type="entry name" value="Glyco_hydro_beta-prop_sf"/>
</dbReference>
<dbReference type="SUPFAM" id="SSF75005">
    <property type="entry name" value="Arabinanase/levansucrase/invertase"/>
    <property type="match status" value="1"/>
</dbReference>
<keyword evidence="2" id="KW-0808">Transferase</keyword>
<reference evidence="5" key="1">
    <citation type="submission" date="2017-09" db="EMBL/GenBank/DDBJ databases">
        <title>Depth-based differentiation of microbial function through sediment-hosted aquifers and enrichment of novel symbionts in the deep terrestrial subsurface.</title>
        <authorList>
            <person name="Probst A.J."/>
            <person name="Ladd B."/>
            <person name="Jarett J.K."/>
            <person name="Geller-Mcgrath D.E."/>
            <person name="Sieber C.M.K."/>
            <person name="Emerson J.B."/>
            <person name="Anantharaman K."/>
            <person name="Thomas B.C."/>
            <person name="Malmstrom R."/>
            <person name="Stieglmeier M."/>
            <person name="Klingl A."/>
            <person name="Woyke T."/>
            <person name="Ryan C.M."/>
            <person name="Banfield J.F."/>
        </authorList>
    </citation>
    <scope>NUCLEOTIDE SEQUENCE [LARGE SCALE GENOMIC DNA]</scope>
</reference>
<keyword evidence="1" id="KW-0328">Glycosyltransferase</keyword>
<dbReference type="AlphaFoldDB" id="A0A2M7VFD0"/>
<evidence type="ECO:0000256" key="3">
    <source>
        <dbReference type="ARBA" id="ARBA00024356"/>
    </source>
</evidence>
<evidence type="ECO:0008006" key="6">
    <source>
        <dbReference type="Google" id="ProtNLM"/>
    </source>
</evidence>
<dbReference type="Pfam" id="PF04041">
    <property type="entry name" value="Glyco_hydro_130"/>
    <property type="match status" value="1"/>
</dbReference>
<evidence type="ECO:0000313" key="5">
    <source>
        <dbReference type="Proteomes" id="UP000230405"/>
    </source>
</evidence>
<evidence type="ECO:0000256" key="1">
    <source>
        <dbReference type="ARBA" id="ARBA00022676"/>
    </source>
</evidence>
<accession>A0A2M7VFD0</accession>
<comment type="similarity">
    <text evidence="3">Belongs to the glycosyl hydrolase 130 family.</text>
</comment>
<feature type="non-terminal residue" evidence="4">
    <location>
        <position position="249"/>
    </location>
</feature>
<dbReference type="PANTHER" id="PTHR34106">
    <property type="entry name" value="GLYCOSIDASE"/>
    <property type="match status" value="1"/>
</dbReference>
<sequence>MFKLTRNVSNPILSPDNNLLWEREGVFNPGVTKFGKEIYLLYRAVGEQESYISHFGLAKSSDGIHFQRVSSEPVFGPKEIFDQWATEDPRVTKIGDDYYVTYVAVAKRIMKDGQSIERFLPLETTTALLKTVDFLSYENLGIISPPNSDNKDIVLFPRQINGRYYILHRPNYWSQEWFAGPYEKYINEGLPCDVKNLPEIPGIWIASSLNLKNWTDHRLLMSPSHRSIAKIGPGVPPIETSDGWLVIYH</sequence>
<organism evidence="4 5">
    <name type="scientific">Candidatus Komeilibacteria bacterium CG_4_10_14_0_2_um_filter_37_10</name>
    <dbReference type="NCBI Taxonomy" id="1974470"/>
    <lineage>
        <taxon>Bacteria</taxon>
        <taxon>Candidatus Komeiliibacteriota</taxon>
    </lineage>
</organism>
<comment type="caution">
    <text evidence="4">The sequence shown here is derived from an EMBL/GenBank/DDBJ whole genome shotgun (WGS) entry which is preliminary data.</text>
</comment>
<dbReference type="EMBL" id="PFPO01000036">
    <property type="protein sequence ID" value="PIZ99304.1"/>
    <property type="molecule type" value="Genomic_DNA"/>
</dbReference>
<gene>
    <name evidence="4" type="ORF">COX77_01880</name>
</gene>
<evidence type="ECO:0000313" key="4">
    <source>
        <dbReference type="EMBL" id="PIZ99304.1"/>
    </source>
</evidence>
<name>A0A2M7VFD0_9BACT</name>
<dbReference type="PANTHER" id="PTHR34106:SF5">
    <property type="entry name" value="GLYCOSIDASE"/>
    <property type="match status" value="1"/>
</dbReference>
<protein>
    <recommendedName>
        <fullName evidence="6">Glycosidase</fullName>
    </recommendedName>
</protein>
<dbReference type="InterPro" id="IPR007184">
    <property type="entry name" value="Mannoside_phosphorylase"/>
</dbReference>
<dbReference type="GO" id="GO:0016757">
    <property type="term" value="F:glycosyltransferase activity"/>
    <property type="evidence" value="ECO:0007669"/>
    <property type="project" value="UniProtKB-KW"/>
</dbReference>
<dbReference type="Gene3D" id="2.115.10.20">
    <property type="entry name" value="Glycosyl hydrolase domain, family 43"/>
    <property type="match status" value="1"/>
</dbReference>
<proteinExistence type="inferred from homology"/>
<evidence type="ECO:0000256" key="2">
    <source>
        <dbReference type="ARBA" id="ARBA00022679"/>
    </source>
</evidence>